<evidence type="ECO:0000256" key="6">
    <source>
        <dbReference type="SAM" id="MobiDB-lite"/>
    </source>
</evidence>
<dbReference type="SMART" id="SM00360">
    <property type="entry name" value="RRM"/>
    <property type="match status" value="4"/>
</dbReference>
<dbReference type="PANTHER" id="PTHR48039:SF5">
    <property type="entry name" value="RNA-BINDING PROTEIN 28"/>
    <property type="match status" value="1"/>
</dbReference>
<dbReference type="InterPro" id="IPR000504">
    <property type="entry name" value="RRM_dom"/>
</dbReference>
<gene>
    <name evidence="8" type="ORF">BCR32DRAFT_228048</name>
</gene>
<keyword evidence="2" id="KW-0677">Repeat</keyword>
<feature type="compositionally biased region" description="Basic and acidic residues" evidence="6">
    <location>
        <begin position="804"/>
        <end position="814"/>
    </location>
</feature>
<feature type="compositionally biased region" description="Acidic residues" evidence="6">
    <location>
        <begin position="227"/>
        <end position="303"/>
    </location>
</feature>
<dbReference type="Gene3D" id="3.30.70.330">
    <property type="match status" value="4"/>
</dbReference>
<dbReference type="SUPFAM" id="SSF54928">
    <property type="entry name" value="RNA-binding domain, RBD"/>
    <property type="match status" value="3"/>
</dbReference>
<evidence type="ECO:0000256" key="4">
    <source>
        <dbReference type="ARBA" id="ARBA00023242"/>
    </source>
</evidence>
<dbReference type="PANTHER" id="PTHR48039">
    <property type="entry name" value="RNA-BINDING MOTIF PROTEIN 14B"/>
    <property type="match status" value="1"/>
</dbReference>
<feature type="compositionally biased region" description="Basic residues" evidence="6">
    <location>
        <begin position="792"/>
        <end position="803"/>
    </location>
</feature>
<dbReference type="Pfam" id="PF00076">
    <property type="entry name" value="RRM_1"/>
    <property type="match status" value="3"/>
</dbReference>
<evidence type="ECO:0000313" key="8">
    <source>
        <dbReference type="EMBL" id="ORX87380.1"/>
    </source>
</evidence>
<feature type="domain" description="RRM" evidence="7">
    <location>
        <begin position="133"/>
        <end position="212"/>
    </location>
</feature>
<evidence type="ECO:0000313" key="9">
    <source>
        <dbReference type="Proteomes" id="UP000193944"/>
    </source>
</evidence>
<feature type="compositionally biased region" description="Basic and acidic residues" evidence="6">
    <location>
        <begin position="706"/>
        <end position="737"/>
    </location>
</feature>
<keyword evidence="9" id="KW-1185">Reference proteome</keyword>
<dbReference type="AlphaFoldDB" id="A0A1Y1XNP8"/>
<dbReference type="Proteomes" id="UP000193944">
    <property type="component" value="Unassembled WGS sequence"/>
</dbReference>
<feature type="compositionally biased region" description="Basic and acidic residues" evidence="6">
    <location>
        <begin position="758"/>
        <end position="791"/>
    </location>
</feature>
<evidence type="ECO:0000256" key="3">
    <source>
        <dbReference type="ARBA" id="ARBA00022884"/>
    </source>
</evidence>
<evidence type="ECO:0000259" key="7">
    <source>
        <dbReference type="PROSITE" id="PS50102"/>
    </source>
</evidence>
<reference evidence="8 9" key="1">
    <citation type="submission" date="2016-08" db="EMBL/GenBank/DDBJ databases">
        <title>A Parts List for Fungal Cellulosomes Revealed by Comparative Genomics.</title>
        <authorList>
            <consortium name="DOE Joint Genome Institute"/>
            <person name="Haitjema C.H."/>
            <person name="Gilmore S.P."/>
            <person name="Henske J.K."/>
            <person name="Solomon K.V."/>
            <person name="De Groot R."/>
            <person name="Kuo A."/>
            <person name="Mondo S.J."/>
            <person name="Salamov A.A."/>
            <person name="Labutti K."/>
            <person name="Zhao Z."/>
            <person name="Chiniquy J."/>
            <person name="Barry K."/>
            <person name="Brewer H.M."/>
            <person name="Purvine S.O."/>
            <person name="Wright A.T."/>
            <person name="Boxma B."/>
            <person name="Van Alen T."/>
            <person name="Hackstein J.H."/>
            <person name="Baker S.E."/>
            <person name="Grigoriev I.V."/>
            <person name="O'Malley M.A."/>
        </authorList>
    </citation>
    <scope>NUCLEOTIDE SEQUENCE [LARGE SCALE GENOMIC DNA]</scope>
    <source>
        <strain evidence="8 9">S4</strain>
    </source>
</reference>
<dbReference type="OrthoDB" id="267048at2759"/>
<feature type="compositionally biased region" description="Acidic residues" evidence="6">
    <location>
        <begin position="310"/>
        <end position="337"/>
    </location>
</feature>
<evidence type="ECO:0000256" key="5">
    <source>
        <dbReference type="PROSITE-ProRule" id="PRU00176"/>
    </source>
</evidence>
<dbReference type="CDD" id="cd12416">
    <property type="entry name" value="RRM4_RBM28_like"/>
    <property type="match status" value="1"/>
</dbReference>
<evidence type="ECO:0000256" key="1">
    <source>
        <dbReference type="ARBA" id="ARBA00004123"/>
    </source>
</evidence>
<feature type="region of interest" description="Disordered" evidence="6">
    <location>
        <begin position="678"/>
        <end position="815"/>
    </location>
</feature>
<feature type="region of interest" description="Disordered" evidence="6">
    <location>
        <begin position="220"/>
        <end position="344"/>
    </location>
</feature>
<dbReference type="EMBL" id="MCFG01000009">
    <property type="protein sequence ID" value="ORX87380.1"/>
    <property type="molecule type" value="Genomic_DNA"/>
</dbReference>
<dbReference type="FunFam" id="3.30.70.330:FF:000406">
    <property type="entry name" value="Related to Nucleolar protein NOP4"/>
    <property type="match status" value="1"/>
</dbReference>
<proteinExistence type="predicted"/>
<dbReference type="GO" id="GO:0003729">
    <property type="term" value="F:mRNA binding"/>
    <property type="evidence" value="ECO:0007669"/>
    <property type="project" value="TreeGrafter"/>
</dbReference>
<dbReference type="PROSITE" id="PS50102">
    <property type="entry name" value="RRM"/>
    <property type="match status" value="3"/>
</dbReference>
<protein>
    <submittedName>
        <fullName evidence="8">RNA-binding domain-containing protein</fullName>
    </submittedName>
</protein>
<organism evidence="8 9">
    <name type="scientific">Anaeromyces robustus</name>
    <dbReference type="NCBI Taxonomy" id="1754192"/>
    <lineage>
        <taxon>Eukaryota</taxon>
        <taxon>Fungi</taxon>
        <taxon>Fungi incertae sedis</taxon>
        <taxon>Chytridiomycota</taxon>
        <taxon>Chytridiomycota incertae sedis</taxon>
        <taxon>Neocallimastigomycetes</taxon>
        <taxon>Neocallimastigales</taxon>
        <taxon>Neocallimastigaceae</taxon>
        <taxon>Anaeromyces</taxon>
    </lineage>
</organism>
<dbReference type="InterPro" id="IPR051945">
    <property type="entry name" value="RRM_MRD1_RNA_proc_ribogen"/>
</dbReference>
<keyword evidence="4" id="KW-0539">Nucleus</keyword>
<dbReference type="InterPro" id="IPR035979">
    <property type="entry name" value="RBD_domain_sf"/>
</dbReference>
<dbReference type="GO" id="GO:0005730">
    <property type="term" value="C:nucleolus"/>
    <property type="evidence" value="ECO:0007669"/>
    <property type="project" value="TreeGrafter"/>
</dbReference>
<reference evidence="8 9" key="2">
    <citation type="submission" date="2016-08" db="EMBL/GenBank/DDBJ databases">
        <title>Pervasive Adenine N6-methylation of Active Genes in Fungi.</title>
        <authorList>
            <consortium name="DOE Joint Genome Institute"/>
            <person name="Mondo S.J."/>
            <person name="Dannebaum R.O."/>
            <person name="Kuo R.C."/>
            <person name="Labutti K."/>
            <person name="Haridas S."/>
            <person name="Kuo A."/>
            <person name="Salamov A."/>
            <person name="Ahrendt S.R."/>
            <person name="Lipzen A."/>
            <person name="Sullivan W."/>
            <person name="Andreopoulos W.B."/>
            <person name="Clum A."/>
            <person name="Lindquist E."/>
            <person name="Daum C."/>
            <person name="Ramamoorthy G.K."/>
            <person name="Gryganskyi A."/>
            <person name="Culley D."/>
            <person name="Magnuson J.K."/>
            <person name="James T.Y."/>
            <person name="O'Malley M.A."/>
            <person name="Stajich J.E."/>
            <person name="Spatafora J.W."/>
            <person name="Visel A."/>
            <person name="Grigoriev I.V."/>
        </authorList>
    </citation>
    <scope>NUCLEOTIDE SEQUENCE [LARGE SCALE GENOMIC DNA]</scope>
    <source>
        <strain evidence="8 9">S4</strain>
    </source>
</reference>
<comment type="subcellular location">
    <subcellularLocation>
        <location evidence="1">Nucleus</location>
    </subcellularLocation>
</comment>
<sequence>MSTNNGGRAKATLFVRGLPHDATNDQLEAFFSEVGPVRSCFVVMENLPEDKKDIQRHNKGYGFVQYAIPEDATRAIEELKNKKFREERILRMELALKKNSSTSEKKIAISKDQAAKNKNIKNKIKNYSSTVKPRLIIRNLSFFCKKHHLQKAFEKFGTLDYIDVPTKPGREDLGRGYGFVGFIDEKDAEKAMNEMNGQKILGRTVAIDWSVPRALYRQIEEENKQNEDEEENEDKMEVDNENDDDGEEEDQKDENDDESEEEDDENDDDDDDEAEESESDEDDDDNDDDDDDEAKESESDEDDGIKVIMDDDNDDDDDDDDENDDEDENDDDDESDDEDKKYPEVEEKKTLFIRNLSFDTEQDSLYEKFKVFGPLNYARITKDYETGKSRGTGFVCFHKKEDAEKCLKAYEEAEKHAYEFEDQQQQKGKKKESTIHSVLRPEPMLNDATAPFILDGRFLKVNIAVRRGEAEQLINATKTRKRKEDTRNMYLIREGVIFPDSDLGKQINQSELSKRITSYTSRKQMLAKNPNLFISKTRLSIRNLIASIDDKTLKQKARESVIGFWKDVQNNKRKTLEDYVIEEEKSSGKGVPGLKRKIVIKQAKILRSKDRIDNETKLGRSKGCGFVEFGSHADALACLRYMNNNNKIFEGMSKRTPIVEFAVENRIILKRREDRMNRKNKREQLAKANNEDENTVNLLNNGKRKRNEEKKNKKNKKNNENKDNTEDPPSKKQKIDENSTNESKKSKKNKKNKKNKNKKSDSKSESSDKLEIVEKKTETTLIGEKTKEKKDKKNKKANKKSKREQKEAKEDKQFNDLIKLHGKSNLVKGNSESSSLLKSTDFSGMKKWFE</sequence>
<dbReference type="InterPro" id="IPR012677">
    <property type="entry name" value="Nucleotide-bd_a/b_plait_sf"/>
</dbReference>
<accession>A0A1Y1XNP8</accession>
<name>A0A1Y1XNP8_9FUNG</name>
<evidence type="ECO:0000256" key="2">
    <source>
        <dbReference type="ARBA" id="ARBA00022737"/>
    </source>
</evidence>
<feature type="domain" description="RRM" evidence="7">
    <location>
        <begin position="11"/>
        <end position="97"/>
    </location>
</feature>
<dbReference type="STRING" id="1754192.A0A1Y1XNP8"/>
<comment type="caution">
    <text evidence="8">The sequence shown here is derived from an EMBL/GenBank/DDBJ whole genome shotgun (WGS) entry which is preliminary data.</text>
</comment>
<feature type="domain" description="RRM" evidence="7">
    <location>
        <begin position="349"/>
        <end position="466"/>
    </location>
</feature>
<keyword evidence="3 5" id="KW-0694">RNA-binding</keyword>
<feature type="compositionally biased region" description="Basic residues" evidence="6">
    <location>
        <begin position="745"/>
        <end position="757"/>
    </location>
</feature>